<evidence type="ECO:0000313" key="2">
    <source>
        <dbReference type="Proteomes" id="UP001056120"/>
    </source>
</evidence>
<proteinExistence type="predicted"/>
<evidence type="ECO:0000313" key="1">
    <source>
        <dbReference type="EMBL" id="KAI3687787.1"/>
    </source>
</evidence>
<reference evidence="1 2" key="2">
    <citation type="journal article" date="2022" name="Mol. Ecol. Resour.">
        <title>The genomes of chicory, endive, great burdock and yacon provide insights into Asteraceae paleo-polyploidization history and plant inulin production.</title>
        <authorList>
            <person name="Fan W."/>
            <person name="Wang S."/>
            <person name="Wang H."/>
            <person name="Wang A."/>
            <person name="Jiang F."/>
            <person name="Liu H."/>
            <person name="Zhao H."/>
            <person name="Xu D."/>
            <person name="Zhang Y."/>
        </authorList>
    </citation>
    <scope>NUCLEOTIDE SEQUENCE [LARGE SCALE GENOMIC DNA]</scope>
    <source>
        <strain evidence="2">cv. Yunnan</strain>
        <tissue evidence="1">Leaves</tissue>
    </source>
</reference>
<keyword evidence="2" id="KW-1185">Reference proteome</keyword>
<dbReference type="EMBL" id="CM042044">
    <property type="protein sequence ID" value="KAI3687787.1"/>
    <property type="molecule type" value="Genomic_DNA"/>
</dbReference>
<comment type="caution">
    <text evidence="1">The sequence shown here is derived from an EMBL/GenBank/DDBJ whole genome shotgun (WGS) entry which is preliminary data.</text>
</comment>
<organism evidence="1 2">
    <name type="scientific">Smallanthus sonchifolius</name>
    <dbReference type="NCBI Taxonomy" id="185202"/>
    <lineage>
        <taxon>Eukaryota</taxon>
        <taxon>Viridiplantae</taxon>
        <taxon>Streptophyta</taxon>
        <taxon>Embryophyta</taxon>
        <taxon>Tracheophyta</taxon>
        <taxon>Spermatophyta</taxon>
        <taxon>Magnoliopsida</taxon>
        <taxon>eudicotyledons</taxon>
        <taxon>Gunneridae</taxon>
        <taxon>Pentapetalae</taxon>
        <taxon>asterids</taxon>
        <taxon>campanulids</taxon>
        <taxon>Asterales</taxon>
        <taxon>Asteraceae</taxon>
        <taxon>Asteroideae</taxon>
        <taxon>Heliantheae alliance</taxon>
        <taxon>Millerieae</taxon>
        <taxon>Smallanthus</taxon>
    </lineage>
</organism>
<reference evidence="2" key="1">
    <citation type="journal article" date="2022" name="Mol. Ecol. Resour.">
        <title>The genomes of chicory, endive, great burdock and yacon provide insights into Asteraceae palaeo-polyploidization history and plant inulin production.</title>
        <authorList>
            <person name="Fan W."/>
            <person name="Wang S."/>
            <person name="Wang H."/>
            <person name="Wang A."/>
            <person name="Jiang F."/>
            <person name="Liu H."/>
            <person name="Zhao H."/>
            <person name="Xu D."/>
            <person name="Zhang Y."/>
        </authorList>
    </citation>
    <scope>NUCLEOTIDE SEQUENCE [LARGE SCALE GENOMIC DNA]</scope>
    <source>
        <strain evidence="2">cv. Yunnan</strain>
    </source>
</reference>
<accession>A0ACB8YPX2</accession>
<protein>
    <submittedName>
        <fullName evidence="1">Uncharacterized protein</fullName>
    </submittedName>
</protein>
<gene>
    <name evidence="1" type="ORF">L1987_81490</name>
</gene>
<dbReference type="Proteomes" id="UP001056120">
    <property type="component" value="Linkage Group LG27"/>
</dbReference>
<sequence length="444" mass="49553">MEVDDTDQLLAGQFHEVAAAVGGGSDLDFSFQLQMQEAIRASLNSKPSSSSSSDEVFSVYFKGLVSNEMVLSVKMSFVGIGVAICDSSGGCLIQSGKSIVLEAGCRGSEGDLAELEALIEALNAAVNFGLKRVNVFCDSNSVHQFLTGERQPTNKKIVTLVDGLNLTRGKFVYFAPFHMKKNDMKFVYKLARDAIVSETTKWPENDSDVAITEQCTICFGYVQHGQMFSINKCVHRYCFSCMKKHVEAKLLQGKLPECPHDKCTSNIAIESCKKLLNRESYRIMRSRVKEASIPPADKVYCPFSNCSALMSQTEVKEHTPTSSSTAAAAGDSGMRKCVECNRMFCITCKVPWHDNITCSDYMKSFLFKSSNEAKLKSLATEKHWRACIKCKNLVELARGCNHIYCRCGHEFCYKCGAEWINKIPTCKCPIWDERNIVYGQHRRR</sequence>
<name>A0ACB8YPX2_9ASTR</name>